<evidence type="ECO:0000313" key="3">
    <source>
        <dbReference type="Proteomes" id="UP000287547"/>
    </source>
</evidence>
<organism evidence="2 3">
    <name type="scientific">Kibdelosporangium aridum</name>
    <dbReference type="NCBI Taxonomy" id="2030"/>
    <lineage>
        <taxon>Bacteria</taxon>
        <taxon>Bacillati</taxon>
        <taxon>Actinomycetota</taxon>
        <taxon>Actinomycetes</taxon>
        <taxon>Pseudonocardiales</taxon>
        <taxon>Pseudonocardiaceae</taxon>
        <taxon>Kibdelosporangium</taxon>
    </lineage>
</organism>
<protein>
    <submittedName>
        <fullName evidence="2">Uncharacterized protein</fullName>
    </submittedName>
</protein>
<feature type="region of interest" description="Disordered" evidence="1">
    <location>
        <begin position="42"/>
        <end position="71"/>
    </location>
</feature>
<dbReference type="EMBL" id="QHKI01000024">
    <property type="protein sequence ID" value="RSM81911.1"/>
    <property type="molecule type" value="Genomic_DNA"/>
</dbReference>
<evidence type="ECO:0000313" key="2">
    <source>
        <dbReference type="EMBL" id="RSM81911.1"/>
    </source>
</evidence>
<proteinExistence type="predicted"/>
<sequence>MGLRPGEVEGLGIRHECVYSYALHSATDIPAMLRQCAGPQSSIGRDGRLGLPGVNRPGNRQFELRSNAPWS</sequence>
<reference evidence="2 3" key="1">
    <citation type="submission" date="2018-05" db="EMBL/GenBank/DDBJ databases">
        <title>Evolution of GPA BGCs.</title>
        <authorList>
            <person name="Waglechner N."/>
            <person name="Wright G.D."/>
        </authorList>
    </citation>
    <scope>NUCLEOTIDE SEQUENCE [LARGE SCALE GENOMIC DNA]</scope>
    <source>
        <strain evidence="2 3">A82846</strain>
    </source>
</reference>
<gene>
    <name evidence="2" type="ORF">DMH04_26555</name>
</gene>
<evidence type="ECO:0000256" key="1">
    <source>
        <dbReference type="SAM" id="MobiDB-lite"/>
    </source>
</evidence>
<name>A0A428Z550_KIBAR</name>
<comment type="caution">
    <text evidence="2">The sequence shown here is derived from an EMBL/GenBank/DDBJ whole genome shotgun (WGS) entry which is preliminary data.</text>
</comment>
<accession>A0A428Z550</accession>
<dbReference type="Proteomes" id="UP000287547">
    <property type="component" value="Unassembled WGS sequence"/>
</dbReference>
<dbReference type="AlphaFoldDB" id="A0A428Z550"/>